<feature type="binding site" evidence="5">
    <location>
        <position position="118"/>
    </location>
    <ligand>
        <name>Mo-bis(molybdopterin guanine dinucleotide)</name>
        <dbReference type="ChEBI" id="CHEBI:60539"/>
    </ligand>
</feature>
<keyword evidence="3 5" id="KW-0479">Metal-binding</keyword>
<evidence type="ECO:0000256" key="1">
    <source>
        <dbReference type="ARBA" id="ARBA00010312"/>
    </source>
</evidence>
<dbReference type="InterPro" id="IPR041954">
    <property type="entry name" value="CT_DMSOR/BSOR/TMAOR"/>
</dbReference>
<dbReference type="InterPro" id="IPR006658">
    <property type="entry name" value="BisC"/>
</dbReference>
<dbReference type="NCBIfam" id="TIGR00509">
    <property type="entry name" value="bisC_fam"/>
    <property type="match status" value="1"/>
</dbReference>
<keyword evidence="10" id="KW-1185">Reference proteome</keyword>
<evidence type="ECO:0000259" key="6">
    <source>
        <dbReference type="Pfam" id="PF00384"/>
    </source>
</evidence>
<evidence type="ECO:0000313" key="10">
    <source>
        <dbReference type="Proteomes" id="UP000581135"/>
    </source>
</evidence>
<accession>A0A839SQX7</accession>
<dbReference type="GO" id="GO:0009061">
    <property type="term" value="P:anaerobic respiration"/>
    <property type="evidence" value="ECO:0007669"/>
    <property type="project" value="TreeGrafter"/>
</dbReference>
<feature type="domain" description="Molybdopterin oxidoreductase" evidence="6">
    <location>
        <begin position="56"/>
        <end position="513"/>
    </location>
</feature>
<dbReference type="EC" id="1.-.-.-" evidence="9"/>
<dbReference type="GO" id="GO:0030288">
    <property type="term" value="C:outer membrane-bounded periplasmic space"/>
    <property type="evidence" value="ECO:0007669"/>
    <property type="project" value="TreeGrafter"/>
</dbReference>
<feature type="binding site" evidence="5">
    <location>
        <position position="331"/>
    </location>
    <ligand>
        <name>Mo-bis(molybdopterin guanine dinucleotide)</name>
        <dbReference type="ChEBI" id="CHEBI:60539"/>
    </ligand>
</feature>
<feature type="domain" description="Molybdopterin oxidoreductase N-terminal" evidence="8">
    <location>
        <begin position="13"/>
        <end position="51"/>
    </location>
</feature>
<sequence>MEDDSQLRVTPFATHWGTYHAEVRGGKVVGVRDYADDPDPAVIGPGIVDMVEHPTRVGRPMIRKGFLEKGKDSDRSGRGREPFVAVPWDEALEIASGELDRVRKAHGNQAIFGGSYGWGSAGRFHHAQSQVHRFLNCIGGYTPSIDTYSYAAVSAISPHVVGHFARLVLNQATAWPHIVENCELMVMFGGMAIKNAQVTSGGVGRHTTREALLAAKRNGTQFVSVSPLRSDAIDLLDADWVAARPNSDTALMLALAHTIHSEGLHDQAFLDRYCTGFDRFLPYLTGQSDGQPKDADWAAGICALEAEMIRSLARRMAGKRTMITVSWSMQRADHGEQPGWMAIVLAAMLGQIGLPGGGFGIGYGSENGIGNPVLPFKFPAVPQGQNPIAEGIPVARISDALLHPGEPYDFNGRRTTYPDLRLVYWVGGNPFHHHQDINKLVSAFQRPETIIVNEIWWTPMARHADIVLPVTTVLEREDIAMTHWEPLIVAMRQAVEPVGDARHDYDIFSGLAHKLGVGETFTEGRSPEDWLRHLWDQARQRAAEANFELPSLEELRAREMITLPDPDRHPVLLESFRNDPEGNPLETPSGKIEIFSERIAGFDYDDCPGHPAWMEPYEWLGGPDAEHYPLHLVSNQPRTRLHSQFDPGSVSRASKIQGREPMTMNPIDAAARGLSEGDVVRVFNDRGACLAGIILSDTVMPGVVQLSTGAWYDPLEPGVVGSLCKHGNPNVLTRDKGTSRLGQGPSAHSTLVEVEKFEGPLPPITAFAPPPIKERD</sequence>
<dbReference type="SUPFAM" id="SSF53706">
    <property type="entry name" value="Formate dehydrogenase/DMSO reductase, domains 1-3"/>
    <property type="match status" value="1"/>
</dbReference>
<dbReference type="InterPro" id="IPR050612">
    <property type="entry name" value="Prok_Mopterin_Oxidored"/>
</dbReference>
<dbReference type="EMBL" id="JACHXA010000002">
    <property type="protein sequence ID" value="MBB3064892.1"/>
    <property type="molecule type" value="Genomic_DNA"/>
</dbReference>
<dbReference type="Pfam" id="PF01568">
    <property type="entry name" value="Molydop_binding"/>
    <property type="match status" value="1"/>
</dbReference>
<comment type="caution">
    <text evidence="9">The sequence shown here is derived from an EMBL/GenBank/DDBJ whole genome shotgun (WGS) entry which is preliminary data.</text>
</comment>
<gene>
    <name evidence="9" type="ORF">FHR98_001164</name>
</gene>
<evidence type="ECO:0000259" key="8">
    <source>
        <dbReference type="Pfam" id="PF18364"/>
    </source>
</evidence>
<reference evidence="9 10" key="1">
    <citation type="submission" date="2020-08" db="EMBL/GenBank/DDBJ databases">
        <title>Genomic Encyclopedia of Type Strains, Phase III (KMG-III): the genomes of soil and plant-associated and newly described type strains.</title>
        <authorList>
            <person name="Whitman W."/>
        </authorList>
    </citation>
    <scope>NUCLEOTIDE SEQUENCE [LARGE SCALE GENOMIC DNA]</scope>
    <source>
        <strain evidence="9 10">CECT 8803</strain>
    </source>
</reference>
<dbReference type="InterPro" id="IPR009010">
    <property type="entry name" value="Asp_de-COase-like_dom_sf"/>
</dbReference>
<dbReference type="GO" id="GO:0043546">
    <property type="term" value="F:molybdopterin cofactor binding"/>
    <property type="evidence" value="ECO:0007669"/>
    <property type="project" value="InterPro"/>
</dbReference>
<evidence type="ECO:0000313" key="9">
    <source>
        <dbReference type="EMBL" id="MBB3064892.1"/>
    </source>
</evidence>
<dbReference type="Proteomes" id="UP000581135">
    <property type="component" value="Unassembled WGS sequence"/>
</dbReference>
<proteinExistence type="inferred from homology"/>
<feature type="binding site" evidence="5">
    <location>
        <position position="504"/>
    </location>
    <ligand>
        <name>Mo-bis(molybdopterin guanine dinucleotide)</name>
        <dbReference type="ChEBI" id="CHEBI:60539"/>
    </ligand>
</feature>
<feature type="domain" description="Molybdopterin dinucleotide-binding" evidence="7">
    <location>
        <begin position="630"/>
        <end position="750"/>
    </location>
</feature>
<dbReference type="PANTHER" id="PTHR43742:SF10">
    <property type="entry name" value="TRIMETHYLAMINE-N-OXIDE REDUCTASE 2"/>
    <property type="match status" value="1"/>
</dbReference>
<dbReference type="GO" id="GO:0009055">
    <property type="term" value="F:electron transfer activity"/>
    <property type="evidence" value="ECO:0007669"/>
    <property type="project" value="TreeGrafter"/>
</dbReference>
<feature type="binding site" evidence="5">
    <location>
        <position position="433"/>
    </location>
    <ligand>
        <name>Mo-bis(molybdopterin guanine dinucleotide)</name>
        <dbReference type="ChEBI" id="CHEBI:60539"/>
    </ligand>
</feature>
<organism evidence="9 10">
    <name type="scientific">Limibacillus halophilus</name>
    <dbReference type="NCBI Taxonomy" id="1579333"/>
    <lineage>
        <taxon>Bacteria</taxon>
        <taxon>Pseudomonadati</taxon>
        <taxon>Pseudomonadota</taxon>
        <taxon>Alphaproteobacteria</taxon>
        <taxon>Rhodospirillales</taxon>
        <taxon>Rhodovibrionaceae</taxon>
        <taxon>Limibacillus</taxon>
    </lineage>
</organism>
<dbReference type="RefSeq" id="WP_183415681.1">
    <property type="nucleotide sequence ID" value="NZ_JACHXA010000002.1"/>
</dbReference>
<feature type="binding site" evidence="5">
    <location>
        <position position="476"/>
    </location>
    <ligand>
        <name>Mo-bis(molybdopterin guanine dinucleotide)</name>
        <dbReference type="ChEBI" id="CHEBI:60539"/>
    </ligand>
</feature>
<dbReference type="PANTHER" id="PTHR43742">
    <property type="entry name" value="TRIMETHYLAMINE-N-OXIDE REDUCTASE"/>
    <property type="match status" value="1"/>
</dbReference>
<evidence type="ECO:0000259" key="7">
    <source>
        <dbReference type="Pfam" id="PF01568"/>
    </source>
</evidence>
<dbReference type="FunFam" id="2.40.40.20:FF:000009">
    <property type="entry name" value="Biotin sulfoxide reductase 2"/>
    <property type="match status" value="1"/>
</dbReference>
<comment type="similarity">
    <text evidence="1">Belongs to the prokaryotic molybdopterin-containing oxidoreductase family.</text>
</comment>
<dbReference type="CDD" id="cd02769">
    <property type="entry name" value="MopB_DMSOR-BSOR-TMAOR"/>
    <property type="match status" value="1"/>
</dbReference>
<dbReference type="InterPro" id="IPR006657">
    <property type="entry name" value="MoPterin_dinucl-bd_dom"/>
</dbReference>
<dbReference type="Pfam" id="PF18364">
    <property type="entry name" value="Molybdopterin_N"/>
    <property type="match status" value="1"/>
</dbReference>
<evidence type="ECO:0000256" key="4">
    <source>
        <dbReference type="ARBA" id="ARBA00023002"/>
    </source>
</evidence>
<dbReference type="AlphaFoldDB" id="A0A839SQX7"/>
<dbReference type="Gene3D" id="3.40.50.740">
    <property type="match status" value="1"/>
</dbReference>
<dbReference type="Gene3D" id="3.90.55.10">
    <property type="entry name" value="Dimethylsulfoxide Reductase, domain 3"/>
    <property type="match status" value="1"/>
</dbReference>
<feature type="binding site" evidence="5">
    <location>
        <position position="429"/>
    </location>
    <ligand>
        <name>Mo-bis(molybdopterin guanine dinucleotide)</name>
        <dbReference type="ChEBI" id="CHEBI:60539"/>
    </ligand>
</feature>
<dbReference type="InterPro" id="IPR006656">
    <property type="entry name" value="Mopterin_OxRdtase"/>
</dbReference>
<feature type="binding site" evidence="5">
    <location>
        <position position="730"/>
    </location>
    <ligand>
        <name>Mo-bis(molybdopterin guanine dinucleotide)</name>
        <dbReference type="ChEBI" id="CHEBI:60539"/>
    </ligand>
</feature>
<dbReference type="Gene3D" id="2.40.40.20">
    <property type="match status" value="1"/>
</dbReference>
<name>A0A839SQX7_9PROT</name>
<comment type="cofactor">
    <cofactor evidence="5">
        <name>Mo-bis(molybdopterin guanine dinucleotide)</name>
        <dbReference type="ChEBI" id="CHEBI:60539"/>
    </cofactor>
    <text evidence="5">Binds 1 molybdenum-bis(molybdopterin guanine dinucleotide) (Mo-bis-MGD) cofactor per subunit.</text>
</comment>
<evidence type="ECO:0000256" key="3">
    <source>
        <dbReference type="ARBA" id="ARBA00022723"/>
    </source>
</evidence>
<dbReference type="GO" id="GO:0030151">
    <property type="term" value="F:molybdenum ion binding"/>
    <property type="evidence" value="ECO:0007669"/>
    <property type="project" value="TreeGrafter"/>
</dbReference>
<dbReference type="Gene3D" id="3.40.228.10">
    <property type="entry name" value="Dimethylsulfoxide Reductase, domain 2"/>
    <property type="match status" value="1"/>
</dbReference>
<protein>
    <submittedName>
        <fullName evidence="9">Biotin/methionine sulfoxide reductase</fullName>
        <ecNumber evidence="9">1.-.-.-</ecNumber>
    </submittedName>
</protein>
<evidence type="ECO:0000256" key="5">
    <source>
        <dbReference type="PIRSR" id="PIRSR606658-1"/>
    </source>
</evidence>
<dbReference type="GO" id="GO:0016491">
    <property type="term" value="F:oxidoreductase activity"/>
    <property type="evidence" value="ECO:0007669"/>
    <property type="project" value="UniProtKB-KW"/>
</dbReference>
<evidence type="ECO:0000256" key="2">
    <source>
        <dbReference type="ARBA" id="ARBA00022505"/>
    </source>
</evidence>
<keyword evidence="4 9" id="KW-0560">Oxidoreductase</keyword>
<keyword evidence="2 5" id="KW-0500">Molybdenum</keyword>
<dbReference type="SUPFAM" id="SSF50692">
    <property type="entry name" value="ADC-like"/>
    <property type="match status" value="1"/>
</dbReference>
<dbReference type="CDD" id="cd02793">
    <property type="entry name" value="MopB_CT_DMSOR-BSOR-TMAOR"/>
    <property type="match status" value="1"/>
</dbReference>
<dbReference type="Pfam" id="PF00384">
    <property type="entry name" value="Molybdopterin"/>
    <property type="match status" value="1"/>
</dbReference>
<dbReference type="InterPro" id="IPR041460">
    <property type="entry name" value="Molybdopterin_N"/>
</dbReference>